<proteinExistence type="predicted"/>
<reference evidence="2 3" key="1">
    <citation type="submission" date="2019-05" db="EMBL/GenBank/DDBJ databases">
        <title>Another draft genome of Portunus trituberculatus and its Hox gene families provides insights of decapod evolution.</title>
        <authorList>
            <person name="Jeong J.-H."/>
            <person name="Song I."/>
            <person name="Kim S."/>
            <person name="Choi T."/>
            <person name="Kim D."/>
            <person name="Ryu S."/>
            <person name="Kim W."/>
        </authorList>
    </citation>
    <scope>NUCLEOTIDE SEQUENCE [LARGE SCALE GENOMIC DNA]</scope>
    <source>
        <tissue evidence="2">Muscle</tissue>
    </source>
</reference>
<keyword evidence="3" id="KW-1185">Reference proteome</keyword>
<feature type="region of interest" description="Disordered" evidence="1">
    <location>
        <begin position="96"/>
        <end position="128"/>
    </location>
</feature>
<evidence type="ECO:0000313" key="2">
    <source>
        <dbReference type="EMBL" id="MPC29932.1"/>
    </source>
</evidence>
<evidence type="ECO:0000256" key="1">
    <source>
        <dbReference type="SAM" id="MobiDB-lite"/>
    </source>
</evidence>
<comment type="caution">
    <text evidence="2">The sequence shown here is derived from an EMBL/GenBank/DDBJ whole genome shotgun (WGS) entry which is preliminary data.</text>
</comment>
<feature type="compositionally biased region" description="Basic and acidic residues" evidence="1">
    <location>
        <begin position="107"/>
        <end position="121"/>
    </location>
</feature>
<gene>
    <name evidence="2" type="ORF">E2C01_023186</name>
</gene>
<organism evidence="2 3">
    <name type="scientific">Portunus trituberculatus</name>
    <name type="common">Swimming crab</name>
    <name type="synonym">Neptunus trituberculatus</name>
    <dbReference type="NCBI Taxonomy" id="210409"/>
    <lineage>
        <taxon>Eukaryota</taxon>
        <taxon>Metazoa</taxon>
        <taxon>Ecdysozoa</taxon>
        <taxon>Arthropoda</taxon>
        <taxon>Crustacea</taxon>
        <taxon>Multicrustacea</taxon>
        <taxon>Malacostraca</taxon>
        <taxon>Eumalacostraca</taxon>
        <taxon>Eucarida</taxon>
        <taxon>Decapoda</taxon>
        <taxon>Pleocyemata</taxon>
        <taxon>Brachyura</taxon>
        <taxon>Eubrachyura</taxon>
        <taxon>Portunoidea</taxon>
        <taxon>Portunidae</taxon>
        <taxon>Portuninae</taxon>
        <taxon>Portunus</taxon>
    </lineage>
</organism>
<dbReference type="AlphaFoldDB" id="A0A5B7E7C4"/>
<dbReference type="Proteomes" id="UP000324222">
    <property type="component" value="Unassembled WGS sequence"/>
</dbReference>
<dbReference type="EMBL" id="VSRR010002162">
    <property type="protein sequence ID" value="MPC29932.1"/>
    <property type="molecule type" value="Genomic_DNA"/>
</dbReference>
<evidence type="ECO:0000313" key="3">
    <source>
        <dbReference type="Proteomes" id="UP000324222"/>
    </source>
</evidence>
<feature type="region of interest" description="Disordered" evidence="1">
    <location>
        <begin position="1"/>
        <end position="22"/>
    </location>
</feature>
<sequence>MSVGRAVTPSSPLSKRRVGPCPSPFTISGAPEVTRSCTSVDALCSPSTIDSFLSEFSQLTLSHTRSWGDVMGNARRASPPDAGVCSRYFLIDKSPHSGTSESIDDSEASRDASTDKDEDKQSSCSRSGSVISSYFTVPKTSGTPATEETNEQDGTTAVEAVELGLMSDQPDVRQTQEQNPSNYGTIAGLVLGPRPSASALKGDKPFLNSTMRQSSIPFLIPQFASARTNIGPNDLRGSHCSLNLPNGKRVAKARHGSKGSLKFKSLQGSLQGLSHLKVPGASRGQESRKGSFLSALNTSLLDRISLASRRSSALDDSRSISKSEEVKNKIIKNFNTVCSLSYHTGGFCA</sequence>
<accession>A0A5B7E7C4</accession>
<protein>
    <submittedName>
        <fullName evidence="2">Uncharacterized protein</fullName>
    </submittedName>
</protein>
<name>A0A5B7E7C4_PORTR</name>
<feature type="region of interest" description="Disordered" evidence="1">
    <location>
        <begin position="135"/>
        <end position="154"/>
    </location>
</feature>